<keyword evidence="1" id="KW-0547">Nucleotide-binding</keyword>
<dbReference type="InterPro" id="IPR003439">
    <property type="entry name" value="ABC_transporter-like_ATP-bd"/>
</dbReference>
<proteinExistence type="predicted"/>
<protein>
    <submittedName>
        <fullName evidence="4">ABC transporter ATP-binding protein</fullName>
    </submittedName>
</protein>
<accession>A0ABN6RGC6</accession>
<dbReference type="RefSeq" id="WP_264775085.1">
    <property type="nucleotide sequence ID" value="NZ_AP026560.1"/>
</dbReference>
<dbReference type="Pfam" id="PF00005">
    <property type="entry name" value="ABC_tran"/>
    <property type="match status" value="1"/>
</dbReference>
<gene>
    <name evidence="4" type="ORF">DAETH_23570</name>
</gene>
<keyword evidence="5" id="KW-1185">Reference proteome</keyword>
<name>A0ABN6RGC6_9DEIO</name>
<keyword evidence="2 4" id="KW-0067">ATP-binding</keyword>
<evidence type="ECO:0000259" key="3">
    <source>
        <dbReference type="PROSITE" id="PS50893"/>
    </source>
</evidence>
<dbReference type="InterPro" id="IPR050107">
    <property type="entry name" value="ABC_carbohydrate_import_ATPase"/>
</dbReference>
<dbReference type="SUPFAM" id="SSF52540">
    <property type="entry name" value="P-loop containing nucleoside triphosphate hydrolases"/>
    <property type="match status" value="1"/>
</dbReference>
<dbReference type="PANTHER" id="PTHR43790">
    <property type="entry name" value="CARBOHYDRATE TRANSPORT ATP-BINDING PROTEIN MG119-RELATED"/>
    <property type="match status" value="1"/>
</dbReference>
<dbReference type="PANTHER" id="PTHR43790:SF8">
    <property type="entry name" value="SUGAR ABC TRANSPORTER ATP-BINDING PROTEIN"/>
    <property type="match status" value="1"/>
</dbReference>
<feature type="domain" description="ABC transporter" evidence="3">
    <location>
        <begin position="21"/>
        <end position="264"/>
    </location>
</feature>
<sequence length="275" mass="29826">MQTYPSQASAVQASPAAPTVFEARQLVKRYGHVTALDGVDFELRQGEILAVIGDNGAGKSSLIKALSGAVVPDSGQIFLDGKPVHFRSPIDARRQGIETVYQDLAVAPAMTIAENLFLGRELHRGGSLGRMLRLIDKKRMLTEATEHMKTLQFSIRSMTQPVETLSGGQRQGVAVARSAAFARHVVIMDEPTAALGVKEGNMVLDLIRRVRDKGLPVIIISHNMPHVFEIADRIHIQRLGRRAAVVNPRKLSMADTVSVMTGALEPSKLSPDVLA</sequence>
<dbReference type="InterPro" id="IPR003593">
    <property type="entry name" value="AAA+_ATPase"/>
</dbReference>
<dbReference type="Proteomes" id="UP001064971">
    <property type="component" value="Chromosome"/>
</dbReference>
<dbReference type="Gene3D" id="3.40.50.300">
    <property type="entry name" value="P-loop containing nucleotide triphosphate hydrolases"/>
    <property type="match status" value="1"/>
</dbReference>
<dbReference type="CDD" id="cd03216">
    <property type="entry name" value="ABC_Carb_Monos_I"/>
    <property type="match status" value="1"/>
</dbReference>
<dbReference type="PROSITE" id="PS50893">
    <property type="entry name" value="ABC_TRANSPORTER_2"/>
    <property type="match status" value="1"/>
</dbReference>
<evidence type="ECO:0000256" key="2">
    <source>
        <dbReference type="ARBA" id="ARBA00022840"/>
    </source>
</evidence>
<organism evidence="4 5">
    <name type="scientific">Deinococcus aetherius</name>
    <dbReference type="NCBI Taxonomy" id="200252"/>
    <lineage>
        <taxon>Bacteria</taxon>
        <taxon>Thermotogati</taxon>
        <taxon>Deinococcota</taxon>
        <taxon>Deinococci</taxon>
        <taxon>Deinococcales</taxon>
        <taxon>Deinococcaceae</taxon>
        <taxon>Deinococcus</taxon>
    </lineage>
</organism>
<dbReference type="InterPro" id="IPR027417">
    <property type="entry name" value="P-loop_NTPase"/>
</dbReference>
<dbReference type="EMBL" id="AP026560">
    <property type="protein sequence ID" value="BDP42388.1"/>
    <property type="molecule type" value="Genomic_DNA"/>
</dbReference>
<dbReference type="GO" id="GO:0005524">
    <property type="term" value="F:ATP binding"/>
    <property type="evidence" value="ECO:0007669"/>
    <property type="project" value="UniProtKB-KW"/>
</dbReference>
<evidence type="ECO:0000256" key="1">
    <source>
        <dbReference type="ARBA" id="ARBA00022741"/>
    </source>
</evidence>
<evidence type="ECO:0000313" key="4">
    <source>
        <dbReference type="EMBL" id="BDP42388.1"/>
    </source>
</evidence>
<dbReference type="SMART" id="SM00382">
    <property type="entry name" value="AAA"/>
    <property type="match status" value="1"/>
</dbReference>
<reference evidence="4" key="1">
    <citation type="submission" date="2022-07" db="EMBL/GenBank/DDBJ databases">
        <title>Complete Genome Sequence of the Radioresistant Bacterium Deinococcus aetherius ST0316, Isolated from the Air Dust collected in Lower Stratosphere above Japan.</title>
        <authorList>
            <person name="Satoh K."/>
            <person name="Hagiwara K."/>
            <person name="Katsumata K."/>
            <person name="Kubo A."/>
            <person name="Yokobori S."/>
            <person name="Yamagishi A."/>
            <person name="Oono Y."/>
            <person name="Narumi I."/>
        </authorList>
    </citation>
    <scope>NUCLEOTIDE SEQUENCE</scope>
    <source>
        <strain evidence="4">ST0316</strain>
    </source>
</reference>
<evidence type="ECO:0000313" key="5">
    <source>
        <dbReference type="Proteomes" id="UP001064971"/>
    </source>
</evidence>